<feature type="coiled-coil region" evidence="14">
    <location>
        <begin position="177"/>
        <end position="204"/>
    </location>
</feature>
<dbReference type="PROSITE" id="PS00690">
    <property type="entry name" value="DEAH_ATP_HELICASE"/>
    <property type="match status" value="1"/>
</dbReference>
<dbReference type="Pfam" id="PF00270">
    <property type="entry name" value="DEAD"/>
    <property type="match status" value="1"/>
</dbReference>
<dbReference type="Gramene" id="Manes.10G103500.1.v8.1">
    <property type="protein sequence ID" value="Manes.10G103500.1.v8.1.CDS"/>
    <property type="gene ID" value="Manes.10G103500.v8.1"/>
</dbReference>
<name>A0A2C9V694_MANES</name>
<dbReference type="InterPro" id="IPR002464">
    <property type="entry name" value="DNA/RNA_helicase_DEAH_CS"/>
</dbReference>
<dbReference type="Pfam" id="PF26200">
    <property type="entry name" value="Rcat_RNF216"/>
    <property type="match status" value="1"/>
</dbReference>
<keyword evidence="14" id="KW-0175">Coiled coil</keyword>
<dbReference type="Gene3D" id="3.30.40.10">
    <property type="entry name" value="Zinc/RING finger domain, C3HC4 (zinc finger)"/>
    <property type="match status" value="1"/>
</dbReference>
<evidence type="ECO:0000259" key="17">
    <source>
        <dbReference type="PROSITE" id="PS51194"/>
    </source>
</evidence>
<proteinExistence type="inferred from homology"/>
<dbReference type="GO" id="GO:0008270">
    <property type="term" value="F:zinc ion binding"/>
    <property type="evidence" value="ECO:0007669"/>
    <property type="project" value="UniProtKB-KW"/>
</dbReference>
<dbReference type="FunFam" id="3.40.50.300:FF:001279">
    <property type="entry name" value="ATP-dependent RNA helicase DEAH12 chloroplastic"/>
    <property type="match status" value="1"/>
</dbReference>
<evidence type="ECO:0000256" key="14">
    <source>
        <dbReference type="SAM" id="Coils"/>
    </source>
</evidence>
<keyword evidence="6" id="KW-0547">Nucleotide-binding</keyword>
<dbReference type="GO" id="GO:0004386">
    <property type="term" value="F:helicase activity"/>
    <property type="evidence" value="ECO:0000318"/>
    <property type="project" value="GO_Central"/>
</dbReference>
<dbReference type="InterPro" id="IPR011709">
    <property type="entry name" value="DEAD-box_helicase_OB_fold"/>
</dbReference>
<dbReference type="FunFam" id="1.20.120.1750:FF:000020">
    <property type="entry name" value="ATP-dependent RNA helicase DEAH12 chloroplastic"/>
    <property type="match status" value="1"/>
</dbReference>
<evidence type="ECO:0000256" key="15">
    <source>
        <dbReference type="SAM" id="MobiDB-lite"/>
    </source>
</evidence>
<keyword evidence="9" id="KW-0378">Hydrolase</keyword>
<dbReference type="Pfam" id="PF01485">
    <property type="entry name" value="IBR"/>
    <property type="match status" value="1"/>
</dbReference>
<dbReference type="PROSITE" id="PS51192">
    <property type="entry name" value="HELICASE_ATP_BIND_1"/>
    <property type="match status" value="1"/>
</dbReference>
<evidence type="ECO:0000259" key="16">
    <source>
        <dbReference type="PROSITE" id="PS51192"/>
    </source>
</evidence>
<dbReference type="InterPro" id="IPR044066">
    <property type="entry name" value="TRIAD_supradom"/>
</dbReference>
<dbReference type="Pfam" id="PF24471">
    <property type="entry name" value="KH_DEAH11"/>
    <property type="match status" value="1"/>
</dbReference>
<dbReference type="SMART" id="SM00490">
    <property type="entry name" value="HELICc"/>
    <property type="match status" value="1"/>
</dbReference>
<evidence type="ECO:0000313" key="20">
    <source>
        <dbReference type="Proteomes" id="UP000091857"/>
    </source>
</evidence>
<evidence type="ECO:0000313" key="19">
    <source>
        <dbReference type="EMBL" id="OAY39548.1"/>
    </source>
</evidence>
<dbReference type="InterPro" id="IPR056246">
    <property type="entry name" value="KH_DEAH11/12_1st"/>
</dbReference>
<dbReference type="CDD" id="cd20335">
    <property type="entry name" value="BRcat_RBR"/>
    <property type="match status" value="1"/>
</dbReference>
<dbReference type="OMA" id="AHERSIM"/>
<dbReference type="SMART" id="SM00847">
    <property type="entry name" value="HA2"/>
    <property type="match status" value="1"/>
</dbReference>
<dbReference type="Gramene" id="Manes.10G103500.2.v8.1">
    <property type="protein sequence ID" value="Manes.10G103500.2.v8.1.CDS"/>
    <property type="gene ID" value="Manes.10G103500.v8.1"/>
</dbReference>
<dbReference type="PROSITE" id="PS00518">
    <property type="entry name" value="ZF_RING_1"/>
    <property type="match status" value="1"/>
</dbReference>
<protein>
    <recommendedName>
        <fullName evidence="2">RNA helicase</fullName>
        <ecNumber evidence="2">3.6.4.13</ecNumber>
    </recommendedName>
</protein>
<feature type="domain" description="Helicase C-terminal" evidence="17">
    <location>
        <begin position="457"/>
        <end position="623"/>
    </location>
</feature>
<dbReference type="SUPFAM" id="SSF52540">
    <property type="entry name" value="P-loop containing nucleoside triphosphate hydrolases"/>
    <property type="match status" value="1"/>
</dbReference>
<evidence type="ECO:0000256" key="9">
    <source>
        <dbReference type="ARBA" id="ARBA00022801"/>
    </source>
</evidence>
<dbReference type="GO" id="GO:0005524">
    <property type="term" value="F:ATP binding"/>
    <property type="evidence" value="ECO:0007669"/>
    <property type="project" value="UniProtKB-KW"/>
</dbReference>
<feature type="domain" description="Helicase ATP-binding" evidence="16">
    <location>
        <begin position="261"/>
        <end position="425"/>
    </location>
</feature>
<dbReference type="InterPro" id="IPR056244">
    <property type="entry name" value="RRM_DEAH11/12"/>
</dbReference>
<dbReference type="PROSITE" id="PS51873">
    <property type="entry name" value="TRIAD"/>
    <property type="match status" value="1"/>
</dbReference>
<dbReference type="InterPro" id="IPR011545">
    <property type="entry name" value="DEAD/DEAH_box_helicase_dom"/>
</dbReference>
<dbReference type="SUPFAM" id="SSF54928">
    <property type="entry name" value="RNA-binding domain, RBD"/>
    <property type="match status" value="1"/>
</dbReference>
<comment type="similarity">
    <text evidence="1">Belongs to the DEAD box helicase family. DEAH subfamily.</text>
</comment>
<dbReference type="PROSITE" id="PS00028">
    <property type="entry name" value="ZINC_FINGER_C2H2_1"/>
    <property type="match status" value="1"/>
</dbReference>
<keyword evidence="10" id="KW-0347">Helicase</keyword>
<dbReference type="STRING" id="3983.A0A2C9V694"/>
<dbReference type="GO" id="GO:0016740">
    <property type="term" value="F:transferase activity"/>
    <property type="evidence" value="ECO:0007669"/>
    <property type="project" value="UniProtKB-KW"/>
</dbReference>
<dbReference type="InterPro" id="IPR013087">
    <property type="entry name" value="Znf_C2H2_type"/>
</dbReference>
<dbReference type="CDD" id="cd18791">
    <property type="entry name" value="SF2_C_RHA"/>
    <property type="match status" value="1"/>
</dbReference>
<dbReference type="Gene3D" id="3.30.70.330">
    <property type="match status" value="1"/>
</dbReference>
<dbReference type="InterPro" id="IPR056245">
    <property type="entry name" value="KH_DEAH11/12"/>
</dbReference>
<dbReference type="SMART" id="SM00487">
    <property type="entry name" value="DEXDc"/>
    <property type="match status" value="1"/>
</dbReference>
<keyword evidence="12" id="KW-0067">ATP-binding</keyword>
<gene>
    <name evidence="19" type="ORF">MANES_10G103500v8</name>
</gene>
<accession>A0A2C9V694</accession>
<dbReference type="Pfam" id="PF24475">
    <property type="entry name" value="RBD_DEAH11"/>
    <property type="match status" value="1"/>
</dbReference>
<evidence type="ECO:0000256" key="6">
    <source>
        <dbReference type="ARBA" id="ARBA00022741"/>
    </source>
</evidence>
<dbReference type="InterPro" id="IPR002867">
    <property type="entry name" value="IBR_dom"/>
</dbReference>
<dbReference type="Pfam" id="PF24637">
    <property type="entry name" value="RRM_DEAH11"/>
    <property type="match status" value="1"/>
</dbReference>
<dbReference type="GO" id="GO:0003723">
    <property type="term" value="F:RNA binding"/>
    <property type="evidence" value="ECO:0000318"/>
    <property type="project" value="GO_Central"/>
</dbReference>
<evidence type="ECO:0000256" key="13">
    <source>
        <dbReference type="ARBA" id="ARBA00047984"/>
    </source>
</evidence>
<comment type="caution">
    <text evidence="19">The sequence shown here is derived from an EMBL/GenBank/DDBJ whole genome shotgun (WGS) entry which is preliminary data.</text>
</comment>
<dbReference type="CDD" id="cd22585">
    <property type="entry name" value="Rcat_RBR_DEAH12-like"/>
    <property type="match status" value="1"/>
</dbReference>
<dbReference type="Gene3D" id="3.40.50.300">
    <property type="entry name" value="P-loop containing nucleotide triphosphate hydrolases"/>
    <property type="match status" value="2"/>
</dbReference>
<organism evidence="19 20">
    <name type="scientific">Manihot esculenta</name>
    <name type="common">Cassava</name>
    <name type="synonym">Jatropha manihot</name>
    <dbReference type="NCBI Taxonomy" id="3983"/>
    <lineage>
        <taxon>Eukaryota</taxon>
        <taxon>Viridiplantae</taxon>
        <taxon>Streptophyta</taxon>
        <taxon>Embryophyta</taxon>
        <taxon>Tracheophyta</taxon>
        <taxon>Spermatophyta</taxon>
        <taxon>Magnoliopsida</taxon>
        <taxon>eudicotyledons</taxon>
        <taxon>Gunneridae</taxon>
        <taxon>Pentapetalae</taxon>
        <taxon>rosids</taxon>
        <taxon>fabids</taxon>
        <taxon>Malpighiales</taxon>
        <taxon>Euphorbiaceae</taxon>
        <taxon>Crotonoideae</taxon>
        <taxon>Manihoteae</taxon>
        <taxon>Manihot</taxon>
    </lineage>
</organism>
<dbReference type="GO" id="GO:0003724">
    <property type="term" value="F:RNA helicase activity"/>
    <property type="evidence" value="ECO:0007669"/>
    <property type="project" value="UniProtKB-EC"/>
</dbReference>
<keyword evidence="5" id="KW-0677">Repeat</keyword>
<dbReference type="InterPro" id="IPR001650">
    <property type="entry name" value="Helicase_C-like"/>
</dbReference>
<dbReference type="InterPro" id="IPR056247">
    <property type="entry name" value="KH_DEAH11/12_2nd"/>
</dbReference>
<dbReference type="InterPro" id="IPR013083">
    <property type="entry name" value="Znf_RING/FYVE/PHD"/>
</dbReference>
<feature type="compositionally biased region" description="Polar residues" evidence="15">
    <location>
        <begin position="1"/>
        <end position="15"/>
    </location>
</feature>
<dbReference type="Pfam" id="PF07717">
    <property type="entry name" value="OB_NTP_bind"/>
    <property type="match status" value="1"/>
</dbReference>
<keyword evidence="8" id="KW-0833">Ubl conjugation pathway</keyword>
<evidence type="ECO:0000256" key="8">
    <source>
        <dbReference type="ARBA" id="ARBA00022786"/>
    </source>
</evidence>
<dbReference type="CDD" id="cd17917">
    <property type="entry name" value="DEXHc_RHA-like"/>
    <property type="match status" value="1"/>
</dbReference>
<evidence type="ECO:0000259" key="18">
    <source>
        <dbReference type="PROSITE" id="PS51873"/>
    </source>
</evidence>
<evidence type="ECO:0000256" key="2">
    <source>
        <dbReference type="ARBA" id="ARBA00012552"/>
    </source>
</evidence>
<evidence type="ECO:0000256" key="11">
    <source>
        <dbReference type="ARBA" id="ARBA00022833"/>
    </source>
</evidence>
<keyword evidence="4" id="KW-0479">Metal-binding</keyword>
<dbReference type="Pfam" id="PF21010">
    <property type="entry name" value="HA2_C"/>
    <property type="match status" value="1"/>
</dbReference>
<dbReference type="Pfam" id="PF24641">
    <property type="entry name" value="KH_DEAH11_2nd"/>
    <property type="match status" value="1"/>
</dbReference>
<reference evidence="20" key="1">
    <citation type="journal article" date="2016" name="Nat. Biotechnol.">
        <title>Sequencing wild and cultivated cassava and related species reveals extensive interspecific hybridization and genetic diversity.</title>
        <authorList>
            <person name="Bredeson J.V."/>
            <person name="Lyons J.B."/>
            <person name="Prochnik S.E."/>
            <person name="Wu G.A."/>
            <person name="Ha C.M."/>
            <person name="Edsinger-Gonzales E."/>
            <person name="Grimwood J."/>
            <person name="Schmutz J."/>
            <person name="Rabbi I.Y."/>
            <person name="Egesi C."/>
            <person name="Nauluvula P."/>
            <person name="Lebot V."/>
            <person name="Ndunguru J."/>
            <person name="Mkamilo G."/>
            <person name="Bart R.S."/>
            <person name="Setter T.L."/>
            <person name="Gleadow R.M."/>
            <person name="Kulakow P."/>
            <person name="Ferguson M.E."/>
            <person name="Rounsley S."/>
            <person name="Rokhsar D.S."/>
        </authorList>
    </citation>
    <scope>NUCLEOTIDE SEQUENCE [LARGE SCALE GENOMIC DNA]</scope>
    <source>
        <strain evidence="20">cv. AM560-2</strain>
    </source>
</reference>
<keyword evidence="20" id="KW-1185">Reference proteome</keyword>
<dbReference type="Gene3D" id="1.20.120.1080">
    <property type="match status" value="1"/>
</dbReference>
<dbReference type="InterPro" id="IPR012677">
    <property type="entry name" value="Nucleotide-bd_a/b_plait_sf"/>
</dbReference>
<dbReference type="EC" id="3.6.4.13" evidence="2"/>
<dbReference type="PANTHER" id="PTHR18934">
    <property type="entry name" value="ATP-DEPENDENT RNA HELICASE"/>
    <property type="match status" value="1"/>
</dbReference>
<dbReference type="InterPro" id="IPR014001">
    <property type="entry name" value="Helicase_ATP-bd"/>
</dbReference>
<evidence type="ECO:0000256" key="3">
    <source>
        <dbReference type="ARBA" id="ARBA00022679"/>
    </source>
</evidence>
<dbReference type="InterPro" id="IPR007502">
    <property type="entry name" value="Helicase-assoc_dom"/>
</dbReference>
<evidence type="ECO:0000256" key="10">
    <source>
        <dbReference type="ARBA" id="ARBA00022806"/>
    </source>
</evidence>
<dbReference type="InterPro" id="IPR035979">
    <property type="entry name" value="RBD_domain_sf"/>
</dbReference>
<evidence type="ECO:0000256" key="5">
    <source>
        <dbReference type="ARBA" id="ARBA00022737"/>
    </source>
</evidence>
<dbReference type="Pfam" id="PF24638">
    <property type="entry name" value="KH_DEAH11_1st"/>
    <property type="match status" value="1"/>
</dbReference>
<dbReference type="InterPro" id="IPR027417">
    <property type="entry name" value="P-loop_NTPase"/>
</dbReference>
<dbReference type="Proteomes" id="UP000091857">
    <property type="component" value="Chromosome 10"/>
</dbReference>
<dbReference type="InterPro" id="IPR017907">
    <property type="entry name" value="Znf_RING_CS"/>
</dbReference>
<evidence type="ECO:0000256" key="7">
    <source>
        <dbReference type="ARBA" id="ARBA00022771"/>
    </source>
</evidence>
<keyword evidence="7" id="KW-0863">Zinc-finger</keyword>
<dbReference type="Pfam" id="PF00271">
    <property type="entry name" value="Helicase_C"/>
    <property type="match status" value="1"/>
</dbReference>
<dbReference type="InterPro" id="IPR056248">
    <property type="entry name" value="RBD_DEAH11/12"/>
</dbReference>
<evidence type="ECO:0000256" key="4">
    <source>
        <dbReference type="ARBA" id="ARBA00022723"/>
    </source>
</evidence>
<dbReference type="FunFam" id="1.20.120.1080:FF:000033">
    <property type="entry name" value="RBR-type E3 ubiquitin transferase"/>
    <property type="match status" value="1"/>
</dbReference>
<keyword evidence="3" id="KW-0808">Transferase</keyword>
<sequence length="1723" mass="193973">MIPYSNHDQPSSNRQFRPRPLFNHRPYYNHPRQQPQPKPQPQTRSFFVKLISNHHRGDHTVSIDTIVSECNPKPCRFYTRTSGTLAASLSFEHQADALDAVVSLWERRLAGDHLFTPVVGFNVDDEFNQRVRSLFQLHVERFARESVGKFERKVSDKSDEIEKIASFLRKFRDLQVFSEAQGRKKRLEEENDQTVNRIEEFKCAMKCVMDYLKGNEVEELAVLGFKNGKGFNWNRIHSLLLREYRRLDAELPIYGFRREILQQIHLQQVIVLIGETGSGKSTQLVQFLADSGVASSGSIICTQPRKIAAISLAKRVGEESMGCYEDNSIVCYPTYSSVQCFNAKVAYMTDHCLMQHLMKDKTLSGVSCIIVDEAHERSLNTDLLLALIKELLIERGDLRLIIMSATVDSSKLSEYFFGCGTFHVLGRNFPVQINYVPGVPGGPCGPLPNAIAPYVSDVIKMAMEIHQVEKEGAILAFLTSQLEVEWACQKFQSPSAIALPLHGKLSHEEQCHVFQNYPGKRKVIFATNLAETSLTIPGVRYVVDSGMVKESKFEPTSGMNILRVSKISQSSAKQRAGRAGRTEPGKCYRLYSESDYQLMDIYEEPEIRKVHLGIAVLRILALGINNVLEFDFIDAPSAKAVEMAIRKLVQLGAVVRRDDAFELTVDGHYLVKLGIEPRLGKIILESCHCGLRKEGVALAAVMANASTIFCRVGTNDDKQKSDCQKVRFCHRDGDLFTLLTVYREWESVSPENRNKWCWNNSINAKTMRRCKETVLELENCLKNELSIIVPTYWLWSPYAVVVHDRIMKKIILSSLADNVAMYSGYDRLGYEVVLSGEYVQLHPSCSLQVYGKKPNWVVFAELLSIASQYLVCVTAVDFDSLSAFSPPLFDISKMQSKKLHLRVIRGYGSTVLRRFCGKSNNSLLSLLSRIQTDFMDKRIGIEVSVDNNEILLYASLRDMEKVYGLVVDALDYEVKWLSNECLEKCLYNGGRTGSSPPVALFGAGAEIKHLELDKRNLSVDVFLSNKNGADDKEVLAFFEKSVPGVCGFHRSTVSGQDSDQVEKWGRVTFLTPEAARKALELNGFVLSGSLLKLSPARSSVGSSNKLSSFAALKAKVNWPRRYSKGYAVVRCERNDVESVVEDCFSLLIGGRLAYCERSTKDLNCVIIRGLDRDTSELEILEVLQMNTTRRILDVFLIRGDAVINPPIGACEEAILKEIAPFMPSQGPLSNYCHVQVFSPEPKDAFMKAWITFDGSLHLEAAKALQHLQGKVLTGCCSWQKMRCEQVFHSSVSCPAPVFAFIERQLHSLLKRFMHRPGVHCSLERNENGSYRVKISANATRTVAELRRPLEQLMNGRTVNHDSLTQAVLQLLFSKDGRLLMNSLQQETGTYILFDRQNLNVRIFGPENKVALAEQKFVQSLLALHDNRQIDIPLRGGAMPHDLMKKVVEKFGSDLHVLKEKFPEASFMLNTRRHAISFSGKGDLRPRIEDVIHDFARTLSVSGTAEKPEEEATACPVCLCEVEECFQLEACAHKFCRSCLVDQLESAMRGHDGFPVFCAHEGCGMHIWLTDLKSLLPCERLEDLFRASLGAFVASSGGTYRFCPSPDCPSVYRVSDTGMVGGPFVCGACYAETCTKCHLEYHPYVSCERYKEFKEDPDLSLKDWCKGKEHVKSCPVCGFIIEKVDGCNHIECRCGRHICWVCSESFSTSDECYGHLRLVHLTII</sequence>
<dbReference type="SMART" id="SM00647">
    <property type="entry name" value="IBR"/>
    <property type="match status" value="2"/>
</dbReference>
<feature type="region of interest" description="Disordered" evidence="15">
    <location>
        <begin position="1"/>
        <end position="42"/>
    </location>
</feature>
<keyword evidence="11" id="KW-0862">Zinc</keyword>
<dbReference type="Gene3D" id="1.20.120.1750">
    <property type="match status" value="1"/>
</dbReference>
<comment type="catalytic activity">
    <reaction evidence="13">
        <text>ATP + H2O = ADP + phosphate + H(+)</text>
        <dbReference type="Rhea" id="RHEA:13065"/>
        <dbReference type="ChEBI" id="CHEBI:15377"/>
        <dbReference type="ChEBI" id="CHEBI:15378"/>
        <dbReference type="ChEBI" id="CHEBI:30616"/>
        <dbReference type="ChEBI" id="CHEBI:43474"/>
        <dbReference type="ChEBI" id="CHEBI:456216"/>
        <dbReference type="EC" id="3.6.4.13"/>
    </reaction>
</comment>
<evidence type="ECO:0000256" key="1">
    <source>
        <dbReference type="ARBA" id="ARBA00008792"/>
    </source>
</evidence>
<dbReference type="EMBL" id="CM004396">
    <property type="protein sequence ID" value="OAY39548.1"/>
    <property type="molecule type" value="Genomic_DNA"/>
</dbReference>
<dbReference type="PANTHER" id="PTHR18934:SF81">
    <property type="entry name" value="ATP-DEPENDENT RNA HELICASE DEAH11, CHLOROPLASTIC-RELATED"/>
    <property type="match status" value="1"/>
</dbReference>
<feature type="domain" description="RING-type" evidence="18">
    <location>
        <begin position="1510"/>
        <end position="1718"/>
    </location>
</feature>
<dbReference type="PROSITE" id="PS51194">
    <property type="entry name" value="HELICASE_CTER"/>
    <property type="match status" value="1"/>
</dbReference>
<dbReference type="OrthoDB" id="10009520at2759"/>
<dbReference type="FunFam" id="3.40.50.300:FF:002114">
    <property type="entry name" value="ATP-dependent RNA helicase DEAH12 chloroplastic"/>
    <property type="match status" value="1"/>
</dbReference>
<dbReference type="SUPFAM" id="SSF57850">
    <property type="entry name" value="RING/U-box"/>
    <property type="match status" value="3"/>
</dbReference>
<dbReference type="GO" id="GO:0016787">
    <property type="term" value="F:hydrolase activity"/>
    <property type="evidence" value="ECO:0007669"/>
    <property type="project" value="UniProtKB-KW"/>
</dbReference>
<evidence type="ECO:0000256" key="12">
    <source>
        <dbReference type="ARBA" id="ARBA00022840"/>
    </source>
</evidence>